<dbReference type="Proteomes" id="UP000783686">
    <property type="component" value="Unassembled WGS sequence"/>
</dbReference>
<sequence length="445" mass="49429">MTVTFLGIDVGTTNLKICVIDKAGKVLYEKSKSHDSFVITNVGQHEQDSRKILQRLWDLLREANSNNLLKSVQRITVTGQMHGIVFWNSKLDFWSCKSHDYSNLITWMDQRCDSKFLESLPIWRKRDGAKLAFVATGYGIATLLWLQRNGMLQSNWDCCGSIMDLVGFVLGCKSSVMSDQVAYSWGFVTEDMEWQQDIVDMLPHSLSLPVIKPAGEYSNLKDCNEYFTSGVRLYVPIGDLQATLYGFVSDKCAVMHLGTSAQVAFCSKTCDIPPEYNHLLEVPYFDGYKLIVAASLNGGNAIDNFVHVISRYHDQLFGKTTSSLNQKALNECLTVSSQDSDIEIQPLFLGERHSSTGAQITNLRADTSLEACLTAIRKGVVVNLEKMLPVKLLSDSGISSMTLLNRAASDEVCFESATEVFAPLRVTRNDDNVSAAFGAAQSCLR</sequence>
<dbReference type="InterPro" id="IPR018484">
    <property type="entry name" value="FGGY_N"/>
</dbReference>
<name>A0A811KJ89_9BILA</name>
<dbReference type="GO" id="GO:0005829">
    <property type="term" value="C:cytosol"/>
    <property type="evidence" value="ECO:0007669"/>
    <property type="project" value="TreeGrafter"/>
</dbReference>
<comment type="similarity">
    <text evidence="1">Belongs to the FGGY kinase family.</text>
</comment>
<dbReference type="PANTHER" id="PTHR10196:SF67">
    <property type="entry name" value="SEDOHEPTULOKINASE"/>
    <property type="match status" value="1"/>
</dbReference>
<evidence type="ECO:0000313" key="5">
    <source>
        <dbReference type="EMBL" id="CAD5215184.1"/>
    </source>
</evidence>
<evidence type="ECO:0000256" key="2">
    <source>
        <dbReference type="ARBA" id="ARBA00022679"/>
    </source>
</evidence>
<protein>
    <recommendedName>
        <fullName evidence="4">Carbohydrate kinase FGGY N-terminal domain-containing protein</fullName>
    </recommendedName>
</protein>
<dbReference type="AlphaFoldDB" id="A0A811KJ89"/>
<dbReference type="GO" id="GO:0050277">
    <property type="term" value="F:sedoheptulokinase activity"/>
    <property type="evidence" value="ECO:0007669"/>
    <property type="project" value="TreeGrafter"/>
</dbReference>
<feature type="domain" description="Carbohydrate kinase FGGY N-terminal" evidence="4">
    <location>
        <begin position="5"/>
        <end position="217"/>
    </location>
</feature>
<dbReference type="SUPFAM" id="SSF53067">
    <property type="entry name" value="Actin-like ATPase domain"/>
    <property type="match status" value="1"/>
</dbReference>
<dbReference type="InterPro" id="IPR043129">
    <property type="entry name" value="ATPase_NBD"/>
</dbReference>
<reference evidence="5" key="1">
    <citation type="submission" date="2020-09" db="EMBL/GenBank/DDBJ databases">
        <authorList>
            <person name="Kikuchi T."/>
        </authorList>
    </citation>
    <scope>NUCLEOTIDE SEQUENCE</scope>
    <source>
        <strain evidence="5">SH1</strain>
    </source>
</reference>
<organism evidence="5 6">
    <name type="scientific">Bursaphelenchus okinawaensis</name>
    <dbReference type="NCBI Taxonomy" id="465554"/>
    <lineage>
        <taxon>Eukaryota</taxon>
        <taxon>Metazoa</taxon>
        <taxon>Ecdysozoa</taxon>
        <taxon>Nematoda</taxon>
        <taxon>Chromadorea</taxon>
        <taxon>Rhabditida</taxon>
        <taxon>Tylenchina</taxon>
        <taxon>Tylenchomorpha</taxon>
        <taxon>Aphelenchoidea</taxon>
        <taxon>Aphelenchoididae</taxon>
        <taxon>Bursaphelenchus</taxon>
    </lineage>
</organism>
<dbReference type="CDD" id="cd07777">
    <property type="entry name" value="ASKHA_NBD_FGGY_SHK"/>
    <property type="match status" value="1"/>
</dbReference>
<dbReference type="Pfam" id="PF00370">
    <property type="entry name" value="FGGY_N"/>
    <property type="match status" value="1"/>
</dbReference>
<proteinExistence type="inferred from homology"/>
<dbReference type="EMBL" id="CAJFCW020000003">
    <property type="protein sequence ID" value="CAG9103667.1"/>
    <property type="molecule type" value="Genomic_DNA"/>
</dbReference>
<dbReference type="EMBL" id="CAJFDH010000003">
    <property type="protein sequence ID" value="CAD5215184.1"/>
    <property type="molecule type" value="Genomic_DNA"/>
</dbReference>
<evidence type="ECO:0000256" key="1">
    <source>
        <dbReference type="ARBA" id="ARBA00009156"/>
    </source>
</evidence>
<accession>A0A811KJ89</accession>
<gene>
    <name evidence="5" type="ORF">BOKJ2_LOCUS5966</name>
</gene>
<dbReference type="PANTHER" id="PTHR10196">
    <property type="entry name" value="SUGAR KINASE"/>
    <property type="match status" value="1"/>
</dbReference>
<keyword evidence="3" id="KW-0418">Kinase</keyword>
<evidence type="ECO:0000259" key="4">
    <source>
        <dbReference type="Pfam" id="PF00370"/>
    </source>
</evidence>
<dbReference type="Gene3D" id="3.30.420.40">
    <property type="match status" value="2"/>
</dbReference>
<evidence type="ECO:0000313" key="6">
    <source>
        <dbReference type="Proteomes" id="UP000614601"/>
    </source>
</evidence>
<evidence type="ECO:0000256" key="3">
    <source>
        <dbReference type="ARBA" id="ARBA00022777"/>
    </source>
</evidence>
<dbReference type="OrthoDB" id="10264182at2759"/>
<comment type="caution">
    <text evidence="5">The sequence shown here is derived from an EMBL/GenBank/DDBJ whole genome shotgun (WGS) entry which is preliminary data.</text>
</comment>
<keyword evidence="6" id="KW-1185">Reference proteome</keyword>
<dbReference type="GO" id="GO:0006071">
    <property type="term" value="P:glycerol metabolic process"/>
    <property type="evidence" value="ECO:0007669"/>
    <property type="project" value="TreeGrafter"/>
</dbReference>
<keyword evidence="2" id="KW-0808">Transferase</keyword>
<dbReference type="Proteomes" id="UP000614601">
    <property type="component" value="Unassembled WGS sequence"/>
</dbReference>